<organism evidence="1">
    <name type="scientific">Culex pipiens</name>
    <name type="common">House mosquito</name>
    <dbReference type="NCBI Taxonomy" id="7175"/>
    <lineage>
        <taxon>Eukaryota</taxon>
        <taxon>Metazoa</taxon>
        <taxon>Ecdysozoa</taxon>
        <taxon>Arthropoda</taxon>
        <taxon>Hexapoda</taxon>
        <taxon>Insecta</taxon>
        <taxon>Pterygota</taxon>
        <taxon>Neoptera</taxon>
        <taxon>Endopterygota</taxon>
        <taxon>Diptera</taxon>
        <taxon>Nematocera</taxon>
        <taxon>Culicoidea</taxon>
        <taxon>Culicidae</taxon>
        <taxon>Culicinae</taxon>
        <taxon>Culicini</taxon>
        <taxon>Culex</taxon>
        <taxon>Culex</taxon>
    </lineage>
</organism>
<dbReference type="EMBL" id="HBUE01092961">
    <property type="protein sequence ID" value="CAG6482227.1"/>
    <property type="molecule type" value="Transcribed_RNA"/>
</dbReference>
<dbReference type="EMBL" id="HBUE01092966">
    <property type="protein sequence ID" value="CAG6482229.1"/>
    <property type="molecule type" value="Transcribed_RNA"/>
</dbReference>
<accession>A0A8D8BYV1</accession>
<dbReference type="EMBL" id="HBUE01272810">
    <property type="protein sequence ID" value="CAG6564851.1"/>
    <property type="molecule type" value="Transcribed_RNA"/>
</dbReference>
<evidence type="ECO:0000313" key="1">
    <source>
        <dbReference type="EMBL" id="CAG6482230.1"/>
    </source>
</evidence>
<name>A0A8D8BYV1_CULPI</name>
<reference evidence="1" key="1">
    <citation type="submission" date="2021-05" db="EMBL/GenBank/DDBJ databases">
        <authorList>
            <person name="Alioto T."/>
            <person name="Alioto T."/>
            <person name="Gomez Garrido J."/>
        </authorList>
    </citation>
    <scope>NUCLEOTIDE SEQUENCE</scope>
</reference>
<proteinExistence type="predicted"/>
<dbReference type="EMBL" id="HBUE01092959">
    <property type="protein sequence ID" value="CAG6482226.1"/>
    <property type="molecule type" value="Transcribed_RNA"/>
</dbReference>
<dbReference type="AlphaFoldDB" id="A0A8D8BYV1"/>
<dbReference type="EMBL" id="HBUE01092956">
    <property type="protein sequence ID" value="CAG6482225.1"/>
    <property type="molecule type" value="Transcribed_RNA"/>
</dbReference>
<sequence>MRMDFGTTHGLTCCWLLQQRRRESPTVVQQIRVRFRKLSFLDDLPRGPDGRVGPDGMTLSALVTSRFFRHVATCRVFLPPGVVRRVSPTDARNGWGCSAAADFEDAG</sequence>
<protein>
    <submittedName>
        <fullName evidence="1">(northern house mosquito) hypothetical protein</fullName>
    </submittedName>
</protein>
<dbReference type="EMBL" id="HBUE01167495">
    <property type="protein sequence ID" value="CAG6513384.1"/>
    <property type="molecule type" value="Transcribed_RNA"/>
</dbReference>
<dbReference type="EMBL" id="HBUE01092963">
    <property type="protein sequence ID" value="CAG6482228.1"/>
    <property type="molecule type" value="Transcribed_RNA"/>
</dbReference>
<dbReference type="EMBL" id="HBUE01092967">
    <property type="protein sequence ID" value="CAG6482230.1"/>
    <property type="molecule type" value="Transcribed_RNA"/>
</dbReference>